<dbReference type="InterPro" id="IPR015421">
    <property type="entry name" value="PyrdxlP-dep_Trfase_major"/>
</dbReference>
<name>A0AAF0EGV1_9BASI</name>
<dbReference type="SUPFAM" id="SSF53383">
    <property type="entry name" value="PLP-dependent transferases"/>
    <property type="match status" value="1"/>
</dbReference>
<sequence>MNTDAREQTVNLGAGPSMLPTDVLLEASQGIIDYEGTGIGVTELSHRSSTFKNLLTQAENDLRALLDIPSDYAVLFLQGGGTEQFSATLLNMLAAHAAKHQGQGGAPPVDYVVSGAWSSKAYKEACRLYGPVRQVVDMRKNIRDASQPIPAPSAWNLSSVDENPAMLYYCDNETIDGSEFPQDFIHQLPEEYRQRVPIVADCSSNILSRPIDIRTHAVVYFGAQKNIGPSGVTIVVVRRDLVVDPDAVHTSYFPRIPTTLVYKNAVDNGSLYNTPPIFPIYVSGLVFKKLRKEGGVTRAQELAQAKSKLVYDMLEQHPSVFQANVAHAHFRSKMNLTFRILDANTGEPSDAEEARFVKLCEEHKVVQVKGHRSVGGIRLSLYNALTLEMAQKVVSLMQQFVKA</sequence>
<dbReference type="FunFam" id="3.90.1150.10:FF:000006">
    <property type="entry name" value="Phosphoserine aminotransferase"/>
    <property type="match status" value="1"/>
</dbReference>
<evidence type="ECO:0000256" key="9">
    <source>
        <dbReference type="ARBA" id="ARBA00023299"/>
    </source>
</evidence>
<accession>A0AAF0EGV1</accession>
<dbReference type="AlphaFoldDB" id="A0AAF0EGV1"/>
<dbReference type="PANTHER" id="PTHR43247">
    <property type="entry name" value="PHOSPHOSERINE AMINOTRANSFERASE"/>
    <property type="match status" value="1"/>
</dbReference>
<dbReference type="FunFam" id="3.40.640.10:FF:000010">
    <property type="entry name" value="Phosphoserine aminotransferase"/>
    <property type="match status" value="1"/>
</dbReference>
<dbReference type="InterPro" id="IPR000192">
    <property type="entry name" value="Aminotrans_V_dom"/>
</dbReference>
<dbReference type="GO" id="GO:0005737">
    <property type="term" value="C:cytoplasm"/>
    <property type="evidence" value="ECO:0007669"/>
    <property type="project" value="TreeGrafter"/>
</dbReference>
<dbReference type="GO" id="GO:0030170">
    <property type="term" value="F:pyridoxal phosphate binding"/>
    <property type="evidence" value="ECO:0007669"/>
    <property type="project" value="TreeGrafter"/>
</dbReference>
<reference evidence="13" key="1">
    <citation type="submission" date="2023-03" db="EMBL/GenBank/DDBJ databases">
        <title>Mating type loci evolution in Malassezia.</title>
        <authorList>
            <person name="Coelho M.A."/>
        </authorList>
    </citation>
    <scope>NUCLEOTIDE SEQUENCE</scope>
    <source>
        <strain evidence="13">CBS 12830</strain>
    </source>
</reference>
<organism evidence="13 14">
    <name type="scientific">Malassezia equina</name>
    <dbReference type="NCBI Taxonomy" id="1381935"/>
    <lineage>
        <taxon>Eukaryota</taxon>
        <taxon>Fungi</taxon>
        <taxon>Dikarya</taxon>
        <taxon>Basidiomycota</taxon>
        <taxon>Ustilaginomycotina</taxon>
        <taxon>Malasseziomycetes</taxon>
        <taxon>Malasseziales</taxon>
        <taxon>Malasseziaceae</taxon>
        <taxon>Malassezia</taxon>
    </lineage>
</organism>
<keyword evidence="8" id="KW-0663">Pyridoxal phosphate</keyword>
<dbReference type="GO" id="GO:0004648">
    <property type="term" value="F:O-phospho-L-serine:2-oxoglutarate aminotransferase activity"/>
    <property type="evidence" value="ECO:0007669"/>
    <property type="project" value="UniProtKB-EC"/>
</dbReference>
<evidence type="ECO:0000256" key="6">
    <source>
        <dbReference type="ARBA" id="ARBA00022605"/>
    </source>
</evidence>
<evidence type="ECO:0000256" key="11">
    <source>
        <dbReference type="ARBA" id="ARBA00049007"/>
    </source>
</evidence>
<dbReference type="Proteomes" id="UP001214415">
    <property type="component" value="Chromosome 6"/>
</dbReference>
<comment type="catalytic activity">
    <reaction evidence="10">
        <text>4-(phosphooxy)-L-threonine + 2-oxoglutarate = (R)-3-hydroxy-2-oxo-4-phosphooxybutanoate + L-glutamate</text>
        <dbReference type="Rhea" id="RHEA:16573"/>
        <dbReference type="ChEBI" id="CHEBI:16810"/>
        <dbReference type="ChEBI" id="CHEBI:29985"/>
        <dbReference type="ChEBI" id="CHEBI:58452"/>
        <dbReference type="ChEBI" id="CHEBI:58538"/>
        <dbReference type="EC" id="2.6.1.52"/>
    </reaction>
</comment>
<comment type="cofactor">
    <cofactor evidence="1">
        <name>pyridoxal 5'-phosphate</name>
        <dbReference type="ChEBI" id="CHEBI:597326"/>
    </cofactor>
</comment>
<dbReference type="InterPro" id="IPR015422">
    <property type="entry name" value="PyrdxlP-dep_Trfase_small"/>
</dbReference>
<dbReference type="GO" id="GO:0006564">
    <property type="term" value="P:L-serine biosynthetic process"/>
    <property type="evidence" value="ECO:0007669"/>
    <property type="project" value="UniProtKB-KW"/>
</dbReference>
<keyword evidence="14" id="KW-1185">Reference proteome</keyword>
<dbReference type="EC" id="2.6.1.52" evidence="4"/>
<evidence type="ECO:0000256" key="5">
    <source>
        <dbReference type="ARBA" id="ARBA00022576"/>
    </source>
</evidence>
<protein>
    <recommendedName>
        <fullName evidence="4">phosphoserine transaminase</fullName>
        <ecNumber evidence="4">2.6.1.52</ecNumber>
    </recommendedName>
</protein>
<evidence type="ECO:0000256" key="7">
    <source>
        <dbReference type="ARBA" id="ARBA00022679"/>
    </source>
</evidence>
<keyword evidence="7 13" id="KW-0808">Transferase</keyword>
<dbReference type="PIRSF" id="PIRSF000525">
    <property type="entry name" value="SerC"/>
    <property type="match status" value="1"/>
</dbReference>
<evidence type="ECO:0000259" key="12">
    <source>
        <dbReference type="Pfam" id="PF00266"/>
    </source>
</evidence>
<comment type="pathway">
    <text evidence="2">Amino-acid biosynthesis; L-serine biosynthesis; L-serine from 3-phospho-D-glycerate: step 2/3.</text>
</comment>
<dbReference type="PANTHER" id="PTHR43247:SF1">
    <property type="entry name" value="PHOSPHOSERINE AMINOTRANSFERASE"/>
    <property type="match status" value="1"/>
</dbReference>
<evidence type="ECO:0000256" key="4">
    <source>
        <dbReference type="ARBA" id="ARBA00013030"/>
    </source>
</evidence>
<evidence type="ECO:0000256" key="2">
    <source>
        <dbReference type="ARBA" id="ARBA00005099"/>
    </source>
</evidence>
<dbReference type="InterPro" id="IPR015424">
    <property type="entry name" value="PyrdxlP-dep_Trfase"/>
</dbReference>
<comment type="catalytic activity">
    <reaction evidence="11">
        <text>O-phospho-L-serine + 2-oxoglutarate = 3-phosphooxypyruvate + L-glutamate</text>
        <dbReference type="Rhea" id="RHEA:14329"/>
        <dbReference type="ChEBI" id="CHEBI:16810"/>
        <dbReference type="ChEBI" id="CHEBI:18110"/>
        <dbReference type="ChEBI" id="CHEBI:29985"/>
        <dbReference type="ChEBI" id="CHEBI:57524"/>
        <dbReference type="EC" id="2.6.1.52"/>
    </reaction>
</comment>
<proteinExistence type="inferred from homology"/>
<keyword evidence="6" id="KW-0028">Amino-acid biosynthesis</keyword>
<gene>
    <name evidence="13" type="primary">SER1</name>
    <name evidence="13" type="ORF">MEQU1_003070</name>
</gene>
<evidence type="ECO:0000313" key="14">
    <source>
        <dbReference type="Proteomes" id="UP001214415"/>
    </source>
</evidence>
<evidence type="ECO:0000256" key="1">
    <source>
        <dbReference type="ARBA" id="ARBA00001933"/>
    </source>
</evidence>
<comment type="similarity">
    <text evidence="3">Belongs to the class-V pyridoxal-phosphate-dependent aminotransferase family. SerC subfamily.</text>
</comment>
<keyword evidence="9" id="KW-0718">Serine biosynthesis</keyword>
<evidence type="ECO:0000313" key="13">
    <source>
        <dbReference type="EMBL" id="WFD24371.1"/>
    </source>
</evidence>
<dbReference type="HAMAP" id="MF_00160">
    <property type="entry name" value="SerC_aminotrans_5"/>
    <property type="match status" value="1"/>
</dbReference>
<evidence type="ECO:0000256" key="10">
    <source>
        <dbReference type="ARBA" id="ARBA00047630"/>
    </source>
</evidence>
<evidence type="ECO:0000256" key="3">
    <source>
        <dbReference type="ARBA" id="ARBA00006904"/>
    </source>
</evidence>
<dbReference type="InterPro" id="IPR022278">
    <property type="entry name" value="Pser_aminoTfrase"/>
</dbReference>
<dbReference type="Pfam" id="PF00266">
    <property type="entry name" value="Aminotran_5"/>
    <property type="match status" value="1"/>
</dbReference>
<feature type="domain" description="Aminotransferase class V" evidence="12">
    <location>
        <begin position="11"/>
        <end position="388"/>
    </location>
</feature>
<evidence type="ECO:0000256" key="8">
    <source>
        <dbReference type="ARBA" id="ARBA00022898"/>
    </source>
</evidence>
<dbReference type="NCBIfam" id="NF003764">
    <property type="entry name" value="PRK05355.1"/>
    <property type="match status" value="1"/>
</dbReference>
<keyword evidence="5 13" id="KW-0032">Aminotransferase</keyword>
<dbReference type="Gene3D" id="3.90.1150.10">
    <property type="entry name" value="Aspartate Aminotransferase, domain 1"/>
    <property type="match status" value="1"/>
</dbReference>
<dbReference type="EMBL" id="CP119905">
    <property type="protein sequence ID" value="WFD24371.1"/>
    <property type="molecule type" value="Genomic_DNA"/>
</dbReference>
<dbReference type="Gene3D" id="3.40.640.10">
    <property type="entry name" value="Type I PLP-dependent aspartate aminotransferase-like (Major domain)"/>
    <property type="match status" value="1"/>
</dbReference>